<dbReference type="Gene3D" id="3.90.1570.10">
    <property type="entry name" value="tt1808, chain A"/>
    <property type="match status" value="1"/>
</dbReference>
<feature type="domain" description="Putative restriction endonuclease" evidence="1">
    <location>
        <begin position="13"/>
        <end position="160"/>
    </location>
</feature>
<dbReference type="PANTHER" id="PTHR36558">
    <property type="entry name" value="GLR1098 PROTEIN"/>
    <property type="match status" value="1"/>
</dbReference>
<name>A0A977Q0P7_9CYAN</name>
<protein>
    <submittedName>
        <fullName evidence="2">Uma2 family endonuclease</fullName>
    </submittedName>
</protein>
<keyword evidence="2" id="KW-0255">Endonuclease</keyword>
<proteinExistence type="predicted"/>
<dbReference type="EMBL" id="CP073041">
    <property type="protein sequence ID" value="UXE64585.1"/>
    <property type="molecule type" value="Genomic_DNA"/>
</dbReference>
<dbReference type="Proteomes" id="UP001065613">
    <property type="component" value="Chromosome"/>
</dbReference>
<organism evidence="2">
    <name type="scientific">Woronichinia naegeliana WA131</name>
    <dbReference type="NCBI Taxonomy" id="2824559"/>
    <lineage>
        <taxon>Bacteria</taxon>
        <taxon>Bacillati</taxon>
        <taxon>Cyanobacteriota</taxon>
        <taxon>Cyanophyceae</taxon>
        <taxon>Synechococcales</taxon>
        <taxon>Coelosphaeriaceae</taxon>
        <taxon>Woronichinia</taxon>
    </lineage>
</organism>
<sequence length="198" mass="23307">MIALPDYNYLTPENYLKNEEKSLIKHEYINGEAYAMTGTTDSHNTIALNLASIIRNHLRGTDCRVYFADIKARLEKRNCFYYPDILVTCDPQDRETSTYKRFPKLIIEVLSESTESFDRGDKFNDYQTLNSLQEYVLVNSQHQRVEIFLRDELGRWFYRSYNEVKVCFESLNLTINLSAIYEDVELPITDVNRQNISL</sequence>
<keyword evidence="2" id="KW-0378">Hydrolase</keyword>
<accession>A0A977Q0P7</accession>
<dbReference type="PANTHER" id="PTHR36558:SF1">
    <property type="entry name" value="RESTRICTION ENDONUCLEASE DOMAIN-CONTAINING PROTEIN-RELATED"/>
    <property type="match status" value="1"/>
</dbReference>
<dbReference type="InterPro" id="IPR008538">
    <property type="entry name" value="Uma2"/>
</dbReference>
<dbReference type="AlphaFoldDB" id="A0A977Q0P7"/>
<dbReference type="Pfam" id="PF05685">
    <property type="entry name" value="Uma2"/>
    <property type="match status" value="1"/>
</dbReference>
<reference evidence="2" key="1">
    <citation type="submission" date="2021-04" db="EMBL/GenBank/DDBJ databases">
        <title>Genome sequence of Woronichinia naegeliana from Washington state freshwater lake bloom.</title>
        <authorList>
            <person name="Dreher T.W."/>
        </authorList>
    </citation>
    <scope>NUCLEOTIDE SEQUENCE</scope>
    <source>
        <strain evidence="2">WA131</strain>
    </source>
</reference>
<dbReference type="InterPro" id="IPR012296">
    <property type="entry name" value="Nuclease_put_TT1808"/>
</dbReference>
<evidence type="ECO:0000259" key="1">
    <source>
        <dbReference type="Pfam" id="PF05685"/>
    </source>
</evidence>
<dbReference type="InterPro" id="IPR011335">
    <property type="entry name" value="Restrct_endonuc-II-like"/>
</dbReference>
<gene>
    <name evidence="2" type="ORF">KA717_07745</name>
</gene>
<dbReference type="SUPFAM" id="SSF52980">
    <property type="entry name" value="Restriction endonuclease-like"/>
    <property type="match status" value="1"/>
</dbReference>
<dbReference type="KEGG" id="wna:KA717_07745"/>
<dbReference type="GO" id="GO:0004519">
    <property type="term" value="F:endonuclease activity"/>
    <property type="evidence" value="ECO:0007669"/>
    <property type="project" value="UniProtKB-KW"/>
</dbReference>
<evidence type="ECO:0000313" key="2">
    <source>
        <dbReference type="EMBL" id="UXE64585.1"/>
    </source>
</evidence>
<keyword evidence="2" id="KW-0540">Nuclease</keyword>
<dbReference type="CDD" id="cd06260">
    <property type="entry name" value="DUF820-like"/>
    <property type="match status" value="1"/>
</dbReference>